<name>A0A2H4JEZ6_9CAUD</name>
<gene>
    <name evidence="1" type="ORF">3S15_30</name>
</gene>
<accession>A0A2H4JEZ6</accession>
<evidence type="ECO:0000313" key="1">
    <source>
        <dbReference type="EMBL" id="ASN72217.1"/>
    </source>
</evidence>
<dbReference type="EMBL" id="MF417945">
    <property type="protein sequence ID" value="ASN72217.1"/>
    <property type="molecule type" value="Genomic_DNA"/>
</dbReference>
<protein>
    <submittedName>
        <fullName evidence="1">Uncharacterized protein</fullName>
    </submittedName>
</protein>
<proteinExistence type="predicted"/>
<reference evidence="1" key="1">
    <citation type="submission" date="2017-06" db="EMBL/GenBank/DDBJ databases">
        <title>Novel phages from South African skin metaviromes.</title>
        <authorList>
            <person name="van Zyl L.J."/>
            <person name="Abrahams Y."/>
            <person name="Stander E.A."/>
            <person name="Kirby B.M."/>
            <person name="Clavaud C."/>
            <person name="Farcet C."/>
            <person name="Breton L."/>
            <person name="Trindade M.I."/>
        </authorList>
    </citation>
    <scope>NUCLEOTIDE SEQUENCE</scope>
</reference>
<dbReference type="Pfam" id="PF13876">
    <property type="entry name" value="Phage_gp49_66"/>
    <property type="match status" value="1"/>
</dbReference>
<organism evidence="1">
    <name type="scientific">uncultured Caudovirales phage</name>
    <dbReference type="NCBI Taxonomy" id="2100421"/>
    <lineage>
        <taxon>Viruses</taxon>
        <taxon>Duplodnaviria</taxon>
        <taxon>Heunggongvirae</taxon>
        <taxon>Uroviricota</taxon>
        <taxon>Caudoviricetes</taxon>
        <taxon>Peduoviridae</taxon>
        <taxon>Maltschvirus</taxon>
        <taxon>Maltschvirus maltsch</taxon>
    </lineage>
</organism>
<sequence>MTPAEQQIETKIVSLGLTAPRITPQHIHKLLEGVNYHTHVIPGTTTILATAIMPSGFTLATAESACVSPENFNLQLGIEIAIRKAKDAAIDALWKLEGYRLKQTMHEIKQEAGQAALDRMRATVAADKQASTCGHLSGDPSACACPGGLCSDAIDLIGCR</sequence>
<dbReference type="InterPro" id="IPR025915">
    <property type="entry name" value="Phage_gp49_66"/>
</dbReference>